<dbReference type="PANTHER" id="PTHR19136">
    <property type="entry name" value="MOLYBDENUM COFACTOR GUANYLYLTRANSFERASE"/>
    <property type="match status" value="1"/>
</dbReference>
<dbReference type="InterPro" id="IPR029044">
    <property type="entry name" value="Nucleotide-diphossugar_trans"/>
</dbReference>
<name>A0A9C7G748_9BACI</name>
<keyword evidence="2 8" id="KW-0808">Transferase</keyword>
<keyword evidence="7 8" id="KW-0501">Molybdenum cofactor biosynthesis</keyword>
<feature type="binding site" evidence="8">
    <location>
        <position position="94"/>
    </location>
    <ligand>
        <name>Mg(2+)</name>
        <dbReference type="ChEBI" id="CHEBI:18420"/>
    </ligand>
</feature>
<dbReference type="SUPFAM" id="SSF53448">
    <property type="entry name" value="Nucleotide-diphospho-sugar transferases"/>
    <property type="match status" value="1"/>
</dbReference>
<keyword evidence="3 8" id="KW-0479">Metal-binding</keyword>
<dbReference type="Pfam" id="PF12804">
    <property type="entry name" value="NTP_transf_3"/>
    <property type="match status" value="1"/>
</dbReference>
<feature type="binding site" evidence="8">
    <location>
        <position position="65"/>
    </location>
    <ligand>
        <name>GTP</name>
        <dbReference type="ChEBI" id="CHEBI:37565"/>
    </ligand>
</feature>
<dbReference type="RefSeq" id="WP_230495016.1">
    <property type="nucleotide sequence ID" value="NZ_CAKJTG010000002.1"/>
</dbReference>
<evidence type="ECO:0000256" key="7">
    <source>
        <dbReference type="ARBA" id="ARBA00023150"/>
    </source>
</evidence>
<comment type="domain">
    <text evidence="8">The N-terminal domain determines nucleotide recognition and specific binding, while the C-terminal domain determines the specific binding to the target protein.</text>
</comment>
<dbReference type="AlphaFoldDB" id="A0A9C7G748"/>
<keyword evidence="5 8" id="KW-0460">Magnesium</keyword>
<dbReference type="EC" id="2.7.7.77" evidence="8"/>
<comment type="caution">
    <text evidence="10">The sequence shown here is derived from an EMBL/GenBank/DDBJ whole genome shotgun (WGS) entry which is preliminary data.</text>
</comment>
<gene>
    <name evidence="8 10" type="primary">mobA</name>
    <name evidence="10" type="ORF">NEOCIP111885_00428</name>
</gene>
<dbReference type="Gene3D" id="3.90.550.10">
    <property type="entry name" value="Spore Coat Polysaccharide Biosynthesis Protein SpsA, Chain A"/>
    <property type="match status" value="1"/>
</dbReference>
<feature type="binding site" evidence="8">
    <location>
        <begin position="8"/>
        <end position="10"/>
    </location>
    <ligand>
        <name>GTP</name>
        <dbReference type="ChEBI" id="CHEBI:37565"/>
    </ligand>
</feature>
<protein>
    <recommendedName>
        <fullName evidence="8">Probable molybdenum cofactor guanylyltransferase</fullName>
        <shortName evidence="8">MoCo guanylyltransferase</shortName>
        <ecNumber evidence="8">2.7.7.77</ecNumber>
    </recommendedName>
    <alternativeName>
        <fullName evidence="8">GTP:molybdopterin guanylyltransferase</fullName>
    </alternativeName>
    <alternativeName>
        <fullName evidence="8">Mo-MPT guanylyltransferase</fullName>
    </alternativeName>
    <alternativeName>
        <fullName evidence="8">Molybdopterin guanylyltransferase</fullName>
    </alternativeName>
    <alternativeName>
        <fullName evidence="8">Molybdopterin-guanine dinucleotide synthase</fullName>
        <shortName evidence="8">MGD synthase</shortName>
    </alternativeName>
</protein>
<comment type="caution">
    <text evidence="8">Lacks conserved residue(s) required for the propagation of feature annotation.</text>
</comment>
<evidence type="ECO:0000256" key="8">
    <source>
        <dbReference type="HAMAP-Rule" id="MF_00316"/>
    </source>
</evidence>
<evidence type="ECO:0000256" key="2">
    <source>
        <dbReference type="ARBA" id="ARBA00022679"/>
    </source>
</evidence>
<dbReference type="GO" id="GO:0005525">
    <property type="term" value="F:GTP binding"/>
    <property type="evidence" value="ECO:0007669"/>
    <property type="project" value="UniProtKB-UniRule"/>
</dbReference>
<evidence type="ECO:0000256" key="3">
    <source>
        <dbReference type="ARBA" id="ARBA00022723"/>
    </source>
</evidence>
<comment type="cofactor">
    <cofactor evidence="8">
        <name>Mg(2+)</name>
        <dbReference type="ChEBI" id="CHEBI:18420"/>
    </cofactor>
</comment>
<evidence type="ECO:0000313" key="10">
    <source>
        <dbReference type="EMBL" id="CAG9606740.1"/>
    </source>
</evidence>
<proteinExistence type="inferred from homology"/>
<keyword evidence="1 8" id="KW-0963">Cytoplasm</keyword>
<feature type="domain" description="MobA-like NTP transferase" evidence="9">
    <location>
        <begin position="5"/>
        <end position="151"/>
    </location>
</feature>
<comment type="catalytic activity">
    <reaction evidence="8">
        <text>Mo-molybdopterin + GTP + H(+) = Mo-molybdopterin guanine dinucleotide + diphosphate</text>
        <dbReference type="Rhea" id="RHEA:34243"/>
        <dbReference type="ChEBI" id="CHEBI:15378"/>
        <dbReference type="ChEBI" id="CHEBI:33019"/>
        <dbReference type="ChEBI" id="CHEBI:37565"/>
        <dbReference type="ChEBI" id="CHEBI:71302"/>
        <dbReference type="ChEBI" id="CHEBI:71310"/>
        <dbReference type="EC" id="2.7.7.77"/>
    </reaction>
</comment>
<comment type="function">
    <text evidence="8">Transfers a GMP moiety from GTP to Mo-molybdopterin (Mo-MPT) cofactor (Moco or molybdenum cofactor) to form Mo-molybdopterin guanine dinucleotide (Mo-MGD) cofactor.</text>
</comment>
<evidence type="ECO:0000313" key="11">
    <source>
        <dbReference type="Proteomes" id="UP000789845"/>
    </source>
</evidence>
<dbReference type="CDD" id="cd02503">
    <property type="entry name" value="MobA"/>
    <property type="match status" value="1"/>
</dbReference>
<evidence type="ECO:0000256" key="6">
    <source>
        <dbReference type="ARBA" id="ARBA00023134"/>
    </source>
</evidence>
<dbReference type="PANTHER" id="PTHR19136:SF81">
    <property type="entry name" value="MOLYBDENUM COFACTOR GUANYLYLTRANSFERASE"/>
    <property type="match status" value="1"/>
</dbReference>
<accession>A0A9C7G748</accession>
<dbReference type="GO" id="GO:0005737">
    <property type="term" value="C:cytoplasm"/>
    <property type="evidence" value="ECO:0007669"/>
    <property type="project" value="UniProtKB-SubCell"/>
</dbReference>
<keyword evidence="4 8" id="KW-0547">Nucleotide-binding</keyword>
<feature type="binding site" evidence="8">
    <location>
        <position position="20"/>
    </location>
    <ligand>
        <name>GTP</name>
        <dbReference type="ChEBI" id="CHEBI:37565"/>
    </ligand>
</feature>
<evidence type="ECO:0000259" key="9">
    <source>
        <dbReference type="Pfam" id="PF12804"/>
    </source>
</evidence>
<evidence type="ECO:0000256" key="1">
    <source>
        <dbReference type="ARBA" id="ARBA00022490"/>
    </source>
</evidence>
<evidence type="ECO:0000256" key="5">
    <source>
        <dbReference type="ARBA" id="ARBA00022842"/>
    </source>
</evidence>
<dbReference type="HAMAP" id="MF_00316">
    <property type="entry name" value="MobA"/>
    <property type="match status" value="1"/>
</dbReference>
<sequence>MIVGAIILSGGQSSRMGTNKALLPISEKPNIERIKDELVKNFDEMILVTNHPEVYDFLKMKMVSDHYPGKGPLAGIHAGLLASSYEVNLVVACDMPFVSAGLGTILVENLREYDAVVPIIGGTKHPLFAVYRKKVAEEIKSCLENNSLRMIHLLDNLNVLYMTEEDLQTFTKESLEQIFFNMNHPEEYEFAKKWAKS</sequence>
<dbReference type="Proteomes" id="UP000789845">
    <property type="component" value="Unassembled WGS sequence"/>
</dbReference>
<dbReference type="GO" id="GO:0006777">
    <property type="term" value="P:Mo-molybdopterin cofactor biosynthetic process"/>
    <property type="evidence" value="ECO:0007669"/>
    <property type="project" value="UniProtKB-KW"/>
</dbReference>
<evidence type="ECO:0000256" key="4">
    <source>
        <dbReference type="ARBA" id="ARBA00022741"/>
    </source>
</evidence>
<keyword evidence="10" id="KW-0548">Nucleotidyltransferase</keyword>
<organism evidence="10 11">
    <name type="scientific">Pseudoneobacillus rhizosphaerae</name>
    <dbReference type="NCBI Taxonomy" id="2880968"/>
    <lineage>
        <taxon>Bacteria</taxon>
        <taxon>Bacillati</taxon>
        <taxon>Bacillota</taxon>
        <taxon>Bacilli</taxon>
        <taxon>Bacillales</taxon>
        <taxon>Bacillaceae</taxon>
        <taxon>Pseudoneobacillus</taxon>
    </lineage>
</organism>
<feature type="binding site" evidence="8">
    <location>
        <position position="94"/>
    </location>
    <ligand>
        <name>GTP</name>
        <dbReference type="ChEBI" id="CHEBI:37565"/>
    </ligand>
</feature>
<dbReference type="GO" id="GO:0061603">
    <property type="term" value="F:molybdenum cofactor guanylyltransferase activity"/>
    <property type="evidence" value="ECO:0007669"/>
    <property type="project" value="UniProtKB-EC"/>
</dbReference>
<dbReference type="InterPro" id="IPR025877">
    <property type="entry name" value="MobA-like_NTP_Trfase"/>
</dbReference>
<comment type="subcellular location">
    <subcellularLocation>
        <location evidence="8">Cytoplasm</location>
    </subcellularLocation>
</comment>
<reference evidence="10" key="1">
    <citation type="submission" date="2021-10" db="EMBL/GenBank/DDBJ databases">
        <authorList>
            <person name="Criscuolo A."/>
        </authorList>
    </citation>
    <scope>NUCLEOTIDE SEQUENCE</scope>
    <source>
        <strain evidence="10">CIP111885</strain>
    </source>
</reference>
<comment type="similarity">
    <text evidence="8">Belongs to the MobA family.</text>
</comment>
<keyword evidence="11" id="KW-1185">Reference proteome</keyword>
<dbReference type="EMBL" id="CAKJTG010000002">
    <property type="protein sequence ID" value="CAG9606740.1"/>
    <property type="molecule type" value="Genomic_DNA"/>
</dbReference>
<dbReference type="InterPro" id="IPR013482">
    <property type="entry name" value="Molybde_CF_guanTrfase"/>
</dbReference>
<keyword evidence="6 8" id="KW-0342">GTP-binding</keyword>
<dbReference type="GO" id="GO:0046872">
    <property type="term" value="F:metal ion binding"/>
    <property type="evidence" value="ECO:0007669"/>
    <property type="project" value="UniProtKB-KW"/>
</dbReference>